<keyword evidence="12 16" id="KW-0131">Cell cycle</keyword>
<evidence type="ECO:0000256" key="13">
    <source>
        <dbReference type="ARBA" id="ARBA00023316"/>
    </source>
</evidence>
<dbReference type="GeneID" id="34310351"/>
<dbReference type="PANTHER" id="PTHR30474">
    <property type="entry name" value="CELL CYCLE PROTEIN"/>
    <property type="match status" value="1"/>
</dbReference>
<comment type="similarity">
    <text evidence="14 16">Belongs to the SEDS family. FtsW subfamily.</text>
</comment>
<comment type="subcellular location">
    <subcellularLocation>
        <location evidence="16">Cell inner membrane</location>
        <topology evidence="16">Multi-pass membrane protein</topology>
    </subcellularLocation>
    <subcellularLocation>
        <location evidence="1">Cell membrane</location>
        <topology evidence="1">Multi-pass membrane protein</topology>
    </subcellularLocation>
    <text evidence="16">Localizes to the division septum.</text>
</comment>
<keyword evidence="9 16" id="KW-0573">Peptidoglycan synthesis</keyword>
<feature type="transmembrane region" description="Helical" evidence="16">
    <location>
        <begin position="150"/>
        <end position="166"/>
    </location>
</feature>
<organism evidence="17 18">
    <name type="scientific">Cupriavidus necator (strain ATCC 43291 / DSM 13513 / CCUG 52238 / LMG 8453 / N-1)</name>
    <name type="common">Ralstonia eutropha</name>
    <dbReference type="NCBI Taxonomy" id="1042878"/>
    <lineage>
        <taxon>Bacteria</taxon>
        <taxon>Pseudomonadati</taxon>
        <taxon>Pseudomonadota</taxon>
        <taxon>Betaproteobacteria</taxon>
        <taxon>Burkholderiales</taxon>
        <taxon>Burkholderiaceae</taxon>
        <taxon>Cupriavidus</taxon>
    </lineage>
</organism>
<keyword evidence="8 16" id="KW-0133">Cell shape</keyword>
<evidence type="ECO:0000256" key="16">
    <source>
        <dbReference type="HAMAP-Rule" id="MF_00913"/>
    </source>
</evidence>
<feature type="transmembrane region" description="Helical" evidence="16">
    <location>
        <begin position="379"/>
        <end position="400"/>
    </location>
</feature>
<evidence type="ECO:0000256" key="5">
    <source>
        <dbReference type="ARBA" id="ARBA00022676"/>
    </source>
</evidence>
<dbReference type="Pfam" id="PF01098">
    <property type="entry name" value="FTSW_RODA_SPOVE"/>
    <property type="match status" value="1"/>
</dbReference>
<dbReference type="AlphaFoldDB" id="G0EX87"/>
<feature type="transmembrane region" description="Helical" evidence="16">
    <location>
        <begin position="223"/>
        <end position="243"/>
    </location>
</feature>
<sequence>MSEAQVKRSGFIGATIGNAWGGLRDAVSGVKPTRSRMMEYDQPMLWVSIVLLALGLVMVYSASIALPDSPRYANYRESHFLMRHAFALGIGLSVGLASFQIPVKVWDRYAPKLFIVALILLVIVLVPFVGKGVNGARRWIPLGVMNFQPSELMKLAVVLYAANYTVRKQEWMQTVSKGFLPMGVAVVVVGMLLLLEPDMGAFLVIAAVAMAILFLGGINGKLFAGLVGVAVGAFALLITASPWRRERIFAYLNPWEESNALGKAYQLTHSLIAFGRGEWTGVGLGGSIEKLHYLPEAHTDFILAVIGEEFGFIGVLVVIVLFYWLVRRAFNIGRTALQLDRTFAGLVAKGIGVWIGWQTFINMGVNLGLLPTKGLTLPLVSYGGSGILMNCVALAILLRIDYENRVLMRGGKV</sequence>
<evidence type="ECO:0000256" key="15">
    <source>
        <dbReference type="ARBA" id="ARBA00049902"/>
    </source>
</evidence>
<evidence type="ECO:0000256" key="3">
    <source>
        <dbReference type="ARBA" id="ARBA00022475"/>
    </source>
</evidence>
<dbReference type="GO" id="GO:0008360">
    <property type="term" value="P:regulation of cell shape"/>
    <property type="evidence" value="ECO:0007669"/>
    <property type="project" value="UniProtKB-KW"/>
</dbReference>
<dbReference type="HAMAP" id="MF_00913">
    <property type="entry name" value="PGT_FtsW_proteobact"/>
    <property type="match status" value="1"/>
</dbReference>
<evidence type="ECO:0000256" key="4">
    <source>
        <dbReference type="ARBA" id="ARBA00022618"/>
    </source>
</evidence>
<dbReference type="KEGG" id="cnc:CNE_1c32120"/>
<feature type="transmembrane region" description="Helical" evidence="16">
    <location>
        <begin position="113"/>
        <end position="130"/>
    </location>
</feature>
<dbReference type="RefSeq" id="WP_013958074.1">
    <property type="nucleotide sequence ID" value="NC_015726.1"/>
</dbReference>
<dbReference type="HOGENOM" id="CLU_029243_1_1_4"/>
<dbReference type="Proteomes" id="UP000006798">
    <property type="component" value="Chromosome 1"/>
</dbReference>
<evidence type="ECO:0000256" key="12">
    <source>
        <dbReference type="ARBA" id="ARBA00023306"/>
    </source>
</evidence>
<evidence type="ECO:0000256" key="1">
    <source>
        <dbReference type="ARBA" id="ARBA00004651"/>
    </source>
</evidence>
<dbReference type="InterPro" id="IPR001182">
    <property type="entry name" value="FtsW/RodA"/>
</dbReference>
<evidence type="ECO:0000256" key="11">
    <source>
        <dbReference type="ARBA" id="ARBA00023136"/>
    </source>
</evidence>
<keyword evidence="3 16" id="KW-1003">Cell membrane</keyword>
<dbReference type="GO" id="GO:0071555">
    <property type="term" value="P:cell wall organization"/>
    <property type="evidence" value="ECO:0007669"/>
    <property type="project" value="UniProtKB-KW"/>
</dbReference>
<evidence type="ECO:0000256" key="7">
    <source>
        <dbReference type="ARBA" id="ARBA00022692"/>
    </source>
</evidence>
<feature type="transmembrane region" description="Helical" evidence="16">
    <location>
        <begin position="301"/>
        <end position="326"/>
    </location>
</feature>
<feature type="transmembrane region" description="Helical" evidence="16">
    <location>
        <begin position="346"/>
        <end position="367"/>
    </location>
</feature>
<keyword evidence="5 16" id="KW-0328">Glycosyltransferase</keyword>
<keyword evidence="11 16" id="KW-0472">Membrane</keyword>
<evidence type="ECO:0000256" key="2">
    <source>
        <dbReference type="ARBA" id="ARBA00004752"/>
    </source>
</evidence>
<keyword evidence="6 16" id="KW-0808">Transferase</keyword>
<dbReference type="GO" id="GO:0043093">
    <property type="term" value="P:FtsZ-dependent cytokinesis"/>
    <property type="evidence" value="ECO:0007669"/>
    <property type="project" value="UniProtKB-UniRule"/>
</dbReference>
<dbReference type="EMBL" id="CP002877">
    <property type="protein sequence ID" value="AEI78522.1"/>
    <property type="molecule type" value="Genomic_DNA"/>
</dbReference>
<feature type="transmembrane region" description="Helical" evidence="16">
    <location>
        <begin position="201"/>
        <end position="218"/>
    </location>
</feature>
<feature type="transmembrane region" description="Helical" evidence="16">
    <location>
        <begin position="178"/>
        <end position="195"/>
    </location>
</feature>
<dbReference type="GO" id="GO:0005886">
    <property type="term" value="C:plasma membrane"/>
    <property type="evidence" value="ECO:0007669"/>
    <property type="project" value="UniProtKB-SubCell"/>
</dbReference>
<name>G0EX87_CUPNN</name>
<dbReference type="UniPathway" id="UPA00219"/>
<comment type="pathway">
    <text evidence="2 16">Cell wall biogenesis; peptidoglycan biosynthesis.</text>
</comment>
<evidence type="ECO:0000256" key="10">
    <source>
        <dbReference type="ARBA" id="ARBA00022989"/>
    </source>
</evidence>
<evidence type="ECO:0000313" key="17">
    <source>
        <dbReference type="EMBL" id="AEI78522.1"/>
    </source>
</evidence>
<dbReference type="EC" id="2.4.99.28" evidence="16"/>
<evidence type="ECO:0000256" key="9">
    <source>
        <dbReference type="ARBA" id="ARBA00022984"/>
    </source>
</evidence>
<accession>G0EX87</accession>
<gene>
    <name evidence="16 17" type="primary">ftsW</name>
    <name evidence="17" type="ordered locus">CNE_1c32120</name>
</gene>
<keyword evidence="10 16" id="KW-1133">Transmembrane helix</keyword>
<evidence type="ECO:0000313" key="18">
    <source>
        <dbReference type="Proteomes" id="UP000006798"/>
    </source>
</evidence>
<dbReference type="GO" id="GO:0008955">
    <property type="term" value="F:peptidoglycan glycosyltransferase activity"/>
    <property type="evidence" value="ECO:0007669"/>
    <property type="project" value="UniProtKB-UniRule"/>
</dbReference>
<dbReference type="InterPro" id="IPR013437">
    <property type="entry name" value="FtsW"/>
</dbReference>
<feature type="transmembrane region" description="Helical" evidence="16">
    <location>
        <begin position="44"/>
        <end position="66"/>
    </location>
</feature>
<comment type="function">
    <text evidence="16">Peptidoglycan polymerase that is essential for cell division.</text>
</comment>
<evidence type="ECO:0000256" key="8">
    <source>
        <dbReference type="ARBA" id="ARBA00022960"/>
    </source>
</evidence>
<evidence type="ECO:0000256" key="6">
    <source>
        <dbReference type="ARBA" id="ARBA00022679"/>
    </source>
</evidence>
<dbReference type="GO" id="GO:0032153">
    <property type="term" value="C:cell division site"/>
    <property type="evidence" value="ECO:0007669"/>
    <property type="project" value="UniProtKB-UniRule"/>
</dbReference>
<comment type="catalytic activity">
    <reaction evidence="15 16">
        <text>[GlcNAc-(1-&gt;4)-Mur2Ac(oyl-L-Ala-gamma-D-Glu-L-Lys-D-Ala-D-Ala)](n)-di-trans,octa-cis-undecaprenyl diphosphate + beta-D-GlcNAc-(1-&gt;4)-Mur2Ac(oyl-L-Ala-gamma-D-Glu-L-Lys-D-Ala-D-Ala)-di-trans,octa-cis-undecaprenyl diphosphate = [GlcNAc-(1-&gt;4)-Mur2Ac(oyl-L-Ala-gamma-D-Glu-L-Lys-D-Ala-D-Ala)](n+1)-di-trans,octa-cis-undecaprenyl diphosphate + di-trans,octa-cis-undecaprenyl diphosphate + H(+)</text>
        <dbReference type="Rhea" id="RHEA:23708"/>
        <dbReference type="Rhea" id="RHEA-COMP:9602"/>
        <dbReference type="Rhea" id="RHEA-COMP:9603"/>
        <dbReference type="ChEBI" id="CHEBI:15378"/>
        <dbReference type="ChEBI" id="CHEBI:58405"/>
        <dbReference type="ChEBI" id="CHEBI:60033"/>
        <dbReference type="ChEBI" id="CHEBI:78435"/>
        <dbReference type="EC" id="2.4.99.28"/>
    </reaction>
</comment>
<keyword evidence="7 16" id="KW-0812">Transmembrane</keyword>
<protein>
    <recommendedName>
        <fullName evidence="16">Probable peptidoglycan glycosyltransferase FtsW</fullName>
        <shortName evidence="16">PGT</shortName>
        <ecNumber evidence="16">2.4.99.28</ecNumber>
    </recommendedName>
    <alternativeName>
        <fullName evidence="16">Cell division protein FtsW</fullName>
    </alternativeName>
    <alternativeName>
        <fullName evidence="16">Cell wall polymerase</fullName>
    </alternativeName>
    <alternativeName>
        <fullName evidence="16">Peptidoglycan polymerase</fullName>
        <shortName evidence="16">PG polymerase</shortName>
    </alternativeName>
</protein>
<dbReference type="GO" id="GO:0015648">
    <property type="term" value="F:lipid-linked peptidoglycan transporter activity"/>
    <property type="evidence" value="ECO:0007669"/>
    <property type="project" value="TreeGrafter"/>
</dbReference>
<keyword evidence="13 16" id="KW-0961">Cell wall biogenesis/degradation</keyword>
<dbReference type="NCBIfam" id="TIGR02614">
    <property type="entry name" value="ftsW"/>
    <property type="match status" value="1"/>
</dbReference>
<reference evidence="17 18" key="1">
    <citation type="journal article" date="2011" name="J. Bacteriol.">
        <title>Complete genome sequence of the type strain Cupriavidus necator N-1.</title>
        <authorList>
            <person name="Poehlein A."/>
            <person name="Kusian B."/>
            <person name="Friedrich B."/>
            <person name="Daniel R."/>
            <person name="Bowien B."/>
        </authorList>
    </citation>
    <scope>NUCLEOTIDE SEQUENCE [LARGE SCALE GENOMIC DNA]</scope>
    <source>
        <strain evidence="18">ATCC 43291 / DSM 13513 / CCUG 52238 / LMG 8453 / N-1</strain>
    </source>
</reference>
<feature type="transmembrane region" description="Helical" evidence="16">
    <location>
        <begin position="86"/>
        <end position="106"/>
    </location>
</feature>
<dbReference type="GO" id="GO:0009252">
    <property type="term" value="P:peptidoglycan biosynthetic process"/>
    <property type="evidence" value="ECO:0007669"/>
    <property type="project" value="UniProtKB-UniRule"/>
</dbReference>
<dbReference type="PANTHER" id="PTHR30474:SF2">
    <property type="entry name" value="PEPTIDOGLYCAN GLYCOSYLTRANSFERASE FTSW-RELATED"/>
    <property type="match status" value="1"/>
</dbReference>
<keyword evidence="4 16" id="KW-0132">Cell division</keyword>
<keyword evidence="16" id="KW-0997">Cell inner membrane</keyword>
<evidence type="ECO:0000256" key="14">
    <source>
        <dbReference type="ARBA" id="ARBA00038053"/>
    </source>
</evidence>
<proteinExistence type="inferred from homology"/>